<feature type="compositionally biased region" description="Basic and acidic residues" evidence="1">
    <location>
        <begin position="54"/>
        <end position="66"/>
    </location>
</feature>
<feature type="region of interest" description="Disordered" evidence="1">
    <location>
        <begin position="208"/>
        <end position="450"/>
    </location>
</feature>
<feature type="compositionally biased region" description="Low complexity" evidence="1">
    <location>
        <begin position="342"/>
        <end position="361"/>
    </location>
</feature>
<protein>
    <recommendedName>
        <fullName evidence="5">Transmembrane protein</fullName>
    </recommendedName>
</protein>
<evidence type="ECO:0000256" key="2">
    <source>
        <dbReference type="SAM" id="Phobius"/>
    </source>
</evidence>
<feature type="transmembrane region" description="Helical" evidence="2">
    <location>
        <begin position="106"/>
        <end position="125"/>
    </location>
</feature>
<feature type="compositionally biased region" description="Basic and acidic residues" evidence="1">
    <location>
        <begin position="232"/>
        <end position="241"/>
    </location>
</feature>
<feature type="compositionally biased region" description="Low complexity" evidence="1">
    <location>
        <begin position="1131"/>
        <end position="1143"/>
    </location>
</feature>
<feature type="compositionally biased region" description="Polar residues" evidence="1">
    <location>
        <begin position="77"/>
        <end position="92"/>
    </location>
</feature>
<feature type="region of interest" description="Disordered" evidence="1">
    <location>
        <begin position="1"/>
        <end position="100"/>
    </location>
</feature>
<feature type="compositionally biased region" description="Low complexity" evidence="1">
    <location>
        <begin position="1035"/>
        <end position="1049"/>
    </location>
</feature>
<feature type="compositionally biased region" description="Basic and acidic residues" evidence="1">
    <location>
        <begin position="286"/>
        <end position="307"/>
    </location>
</feature>
<keyword evidence="4" id="KW-1185">Reference proteome</keyword>
<evidence type="ECO:0000256" key="1">
    <source>
        <dbReference type="SAM" id="MobiDB-lite"/>
    </source>
</evidence>
<dbReference type="Proteomes" id="UP000221165">
    <property type="component" value="Unassembled WGS sequence"/>
</dbReference>
<evidence type="ECO:0008006" key="5">
    <source>
        <dbReference type="Google" id="ProtNLM"/>
    </source>
</evidence>
<feature type="compositionally biased region" description="Basic and acidic residues" evidence="1">
    <location>
        <begin position="1065"/>
        <end position="1078"/>
    </location>
</feature>
<proteinExistence type="predicted"/>
<keyword evidence="2" id="KW-0472">Membrane</keyword>
<name>A0A2C6L0M3_9APIC</name>
<reference evidence="3 4" key="1">
    <citation type="journal article" date="2017" name="Int. J. Parasitol.">
        <title>The genome of the protozoan parasite Cystoisospora suis and a reverse vaccinology approach to identify vaccine candidates.</title>
        <authorList>
            <person name="Palmieri N."/>
            <person name="Shrestha A."/>
            <person name="Ruttkowski B."/>
            <person name="Beck T."/>
            <person name="Vogl C."/>
            <person name="Tomley F."/>
            <person name="Blake D.P."/>
            <person name="Joachim A."/>
        </authorList>
    </citation>
    <scope>NUCLEOTIDE SEQUENCE [LARGE SCALE GENOMIC DNA]</scope>
    <source>
        <strain evidence="3 4">Wien I</strain>
    </source>
</reference>
<feature type="compositionally biased region" description="Basic and acidic residues" evidence="1">
    <location>
        <begin position="28"/>
        <end position="45"/>
    </location>
</feature>
<evidence type="ECO:0000313" key="4">
    <source>
        <dbReference type="Proteomes" id="UP000221165"/>
    </source>
</evidence>
<accession>A0A2C6L0M3</accession>
<feature type="compositionally biased region" description="Basic and acidic residues" evidence="1">
    <location>
        <begin position="1105"/>
        <end position="1122"/>
    </location>
</feature>
<feature type="compositionally biased region" description="Acidic residues" evidence="1">
    <location>
        <begin position="266"/>
        <end position="275"/>
    </location>
</feature>
<feature type="compositionally biased region" description="Acidic residues" evidence="1">
    <location>
        <begin position="208"/>
        <end position="225"/>
    </location>
</feature>
<feature type="region of interest" description="Disordered" evidence="1">
    <location>
        <begin position="136"/>
        <end position="180"/>
    </location>
</feature>
<organism evidence="3 4">
    <name type="scientific">Cystoisospora suis</name>
    <dbReference type="NCBI Taxonomy" id="483139"/>
    <lineage>
        <taxon>Eukaryota</taxon>
        <taxon>Sar</taxon>
        <taxon>Alveolata</taxon>
        <taxon>Apicomplexa</taxon>
        <taxon>Conoidasida</taxon>
        <taxon>Coccidia</taxon>
        <taxon>Eucoccidiorida</taxon>
        <taxon>Eimeriorina</taxon>
        <taxon>Sarcocystidae</taxon>
        <taxon>Cystoisospora</taxon>
    </lineage>
</organism>
<keyword evidence="2" id="KW-1133">Transmembrane helix</keyword>
<feature type="compositionally biased region" description="Polar residues" evidence="1">
    <location>
        <begin position="318"/>
        <end position="330"/>
    </location>
</feature>
<sequence>MMDDALVFPSSSDGETGGPLGVEASAHLAKEEPERAYIDRRDLHPTKKGGGSSRSEDDDKKSDNNARHRNRKRLRRPSTSYSFPYLRATQTSNRERPPVRRQHKRFLGVSLLVFSFVFLFTRHVIMKCGNFFSRTTGKHSGNFTSRGGGIPRLLASRDGTGEQQEGAHTPGPSPGQGQLAGYPLFFQLAQRSPQLLACLSAPPAYVAEEVDGEEDEELSPEDEPLELSVSGREQEGRREAQDEGMMTPDAEESHPNRESAAGLEERTEEESDGDEEGRRGIKRKKEIPDRTPQEREGNGLSDDDPRASKKSPGGRRVSPSTTLSGDSETSPFYHLRVESSPSTTDIQGDSSSSSGSTSTADQAEEERGQKEVMHAVERGREQAGRGAVAVEEPSDSDRGVDDEDDVTEVETPGDVSHLPPTSPPRFRPKKGRPRVGGHDTTGLKRRRGSRAPFVPAVLKPASLLPWAVVSSASSSEALEPSPGIGTASKRALQLKEVPLRTRIVAGTGTQTPNVSFEWESVWIDAKSLKSFEEALSPYLTILSTLAREAPVVWDQSLSVYDIHGSVRRAYFRLEELRTMDSAADAFRAMLLAEFYIGRVAAVSRMTGIPISCRLSRSLTVAQGVFETYLLKMGCPPASVCSLQSELMAQAGRVFAPLNAIGDFRASAVDKWRKTNEHLNAEQKNQAFRDYLATSLDSDVTSTLEISRRTDILPVISRWLDSQPAWFRHAVPPGSVFGTLLNPAQQTATSETGLSSSSSRTTSQTSDGDDARAASAGPAEEPHPGQQPLPPTATIPSLHGGVGGEDAPYHHGGQTFDEIVDFIGRYIDPESVPSADEPEESLRHWTEDVAAALGRQRAHLPVLVSKMHHARKRRSGVSPLLKGVATAYYRIAHARYALDRIPSLKDHAEFMKDLRRLESYCLLIWDRLGVYFTAAQWAQKGLVIVAMKFTYFPQMQPQTQTPFARLEAQLASLRRYWRQEHNDILVSLAGWMRDNYDSSIAVNVTANSRLFRAMYASGLRWRTIVPTVTLRDSTPRVSSLLSSPSVGSRTIPSLPPPAQEPIHPQQHRERQGEQVHELPRAQPMASLPASTSSAVSIPFPPQQQQRPEESFFQERQDGEDRRLTRPFLPNVVPSAGGSSSSPIVIDDENPDSPSSSYDR</sequence>
<evidence type="ECO:0000313" key="3">
    <source>
        <dbReference type="EMBL" id="PHJ21483.1"/>
    </source>
</evidence>
<feature type="compositionally biased region" description="Low complexity" evidence="1">
    <location>
        <begin position="746"/>
        <end position="765"/>
    </location>
</feature>
<feature type="compositionally biased region" description="Basic and acidic residues" evidence="1">
    <location>
        <begin position="365"/>
        <end position="383"/>
    </location>
</feature>
<keyword evidence="2" id="KW-0812">Transmembrane</keyword>
<feature type="compositionally biased region" description="Basic residues" evidence="1">
    <location>
        <begin position="426"/>
        <end position="435"/>
    </location>
</feature>
<dbReference type="AlphaFoldDB" id="A0A2C6L0M3"/>
<feature type="compositionally biased region" description="Basic residues" evidence="1">
    <location>
        <begin position="67"/>
        <end position="76"/>
    </location>
</feature>
<feature type="region of interest" description="Disordered" evidence="1">
    <location>
        <begin position="1035"/>
        <end position="1158"/>
    </location>
</feature>
<dbReference type="RefSeq" id="XP_067923165.1">
    <property type="nucleotide sequence ID" value="XM_068064857.1"/>
</dbReference>
<dbReference type="VEuPathDB" id="ToxoDB:CSUI_004672"/>
<gene>
    <name evidence="3" type="ORF">CSUI_004672</name>
</gene>
<feature type="region of interest" description="Disordered" evidence="1">
    <location>
        <begin position="746"/>
        <end position="812"/>
    </location>
</feature>
<dbReference type="EMBL" id="MIGC01002214">
    <property type="protein sequence ID" value="PHJ21483.1"/>
    <property type="molecule type" value="Genomic_DNA"/>
</dbReference>
<dbReference type="GeneID" id="94428068"/>
<feature type="compositionally biased region" description="Polar residues" evidence="1">
    <location>
        <begin position="136"/>
        <end position="145"/>
    </location>
</feature>
<comment type="caution">
    <text evidence="3">The sequence shown here is derived from an EMBL/GenBank/DDBJ whole genome shotgun (WGS) entry which is preliminary data.</text>
</comment>